<comment type="subcellular location">
    <subcellularLocation>
        <location evidence="2">Cell membrane</location>
        <topology evidence="2">Multi-pass membrane protein</topology>
    </subcellularLocation>
</comment>
<protein>
    <recommendedName>
        <fullName evidence="7">Phosphatidate cytidylyltransferase</fullName>
        <ecNumber evidence="6">2.7.7.41</ecNumber>
    </recommendedName>
    <alternativeName>
        <fullName evidence="20">CDP-DAG synthase</fullName>
    </alternativeName>
    <alternativeName>
        <fullName evidence="22">CDP-DG synthase</fullName>
    </alternativeName>
    <alternativeName>
        <fullName evidence="18">CDP-diacylglycerol synthase</fullName>
    </alternativeName>
    <alternativeName>
        <fullName evidence="21">CDP-diglyceride pyrophosphorylase</fullName>
    </alternativeName>
    <alternativeName>
        <fullName evidence="23">CDP-diglyceride synthase</fullName>
    </alternativeName>
    <alternativeName>
        <fullName evidence="19">CTP:phosphatidate cytidylyltransferase</fullName>
    </alternativeName>
</protein>
<dbReference type="PANTHER" id="PTHR46382:SF1">
    <property type="entry name" value="PHOSPHATIDATE CYTIDYLYLTRANSFERASE"/>
    <property type="match status" value="1"/>
</dbReference>
<dbReference type="AlphaFoldDB" id="A0A1X9SPE0"/>
<feature type="transmembrane region" description="Helical" evidence="24">
    <location>
        <begin position="123"/>
        <end position="146"/>
    </location>
</feature>
<dbReference type="GO" id="GO:0016024">
    <property type="term" value="P:CDP-diacylglycerol biosynthetic process"/>
    <property type="evidence" value="ECO:0007669"/>
    <property type="project" value="TreeGrafter"/>
</dbReference>
<keyword evidence="8" id="KW-1003">Cell membrane</keyword>
<evidence type="ECO:0000256" key="13">
    <source>
        <dbReference type="ARBA" id="ARBA00022989"/>
    </source>
</evidence>
<keyword evidence="17" id="KW-1208">Phospholipid metabolism</keyword>
<evidence type="ECO:0000256" key="23">
    <source>
        <dbReference type="ARBA" id="ARBA00033406"/>
    </source>
</evidence>
<dbReference type="GO" id="GO:0004605">
    <property type="term" value="F:phosphatidate cytidylyltransferase activity"/>
    <property type="evidence" value="ECO:0007669"/>
    <property type="project" value="UniProtKB-EC"/>
</dbReference>
<dbReference type="GO" id="GO:0005886">
    <property type="term" value="C:plasma membrane"/>
    <property type="evidence" value="ECO:0007669"/>
    <property type="project" value="UniProtKB-SubCell"/>
</dbReference>
<reference evidence="26" key="2">
    <citation type="journal article" date="2017" name="Genome Biol. Evol.">
        <title>Comparative genomic analysis identifies a Campylobacter clade deficient in selenium metabolism.</title>
        <authorList>
            <person name="Miller W.G."/>
            <person name="Yee E."/>
            <person name="Lopes B.S."/>
            <person name="Chapman M.H."/>
            <person name="Huynh S."/>
            <person name="Bono J.L."/>
            <person name="Parker C.T."/>
            <person name="Strachan N.J.C."/>
            <person name="Forbes K.J."/>
        </authorList>
    </citation>
    <scope>NUCLEOTIDE SEQUENCE [LARGE SCALE GENOMIC DNA]</scope>
    <source>
        <strain evidence="26">NCTC 13004</strain>
    </source>
</reference>
<name>A0A1X9SPE0_9BACT</name>
<evidence type="ECO:0000313" key="26">
    <source>
        <dbReference type="Proteomes" id="UP000202031"/>
    </source>
</evidence>
<dbReference type="EMBL" id="CP015578">
    <property type="protein sequence ID" value="ARQ98109.1"/>
    <property type="molecule type" value="Genomic_DNA"/>
</dbReference>
<evidence type="ECO:0000313" key="25">
    <source>
        <dbReference type="EMBL" id="ARQ98109.1"/>
    </source>
</evidence>
<reference evidence="26" key="1">
    <citation type="journal article" date="2017" name="Genome Biol. Evol.">
        <title>Comparative Genomic Analysis Identifies a Campylobacter Clade Deficient in Selenium Metabolism.</title>
        <authorList>
            <person name="Miller W.G."/>
            <person name="Yee E."/>
            <person name="Lopes B.S."/>
            <person name="Chapman M.H."/>
            <person name="Huynh S."/>
            <person name="Bono J.L."/>
            <person name="Parker C.T."/>
            <person name="Strachan N.J.C."/>
            <person name="Forbes K.J."/>
        </authorList>
    </citation>
    <scope>NUCLEOTIDE SEQUENCE [LARGE SCALE GENOMIC DNA]</scope>
    <source>
        <strain evidence="26">NCTC 13004</strain>
    </source>
</reference>
<dbReference type="GeneID" id="46921854"/>
<feature type="transmembrane region" description="Helical" evidence="24">
    <location>
        <begin position="53"/>
        <end position="70"/>
    </location>
</feature>
<keyword evidence="13 24" id="KW-1133">Transmembrane helix</keyword>
<feature type="transmembrane region" description="Helical" evidence="24">
    <location>
        <begin position="29"/>
        <end position="46"/>
    </location>
</feature>
<evidence type="ECO:0000256" key="20">
    <source>
        <dbReference type="ARBA" id="ARBA00032253"/>
    </source>
</evidence>
<evidence type="ECO:0000256" key="7">
    <source>
        <dbReference type="ARBA" id="ARBA00019373"/>
    </source>
</evidence>
<dbReference type="EC" id="2.7.7.41" evidence="6"/>
<evidence type="ECO:0000256" key="8">
    <source>
        <dbReference type="ARBA" id="ARBA00022475"/>
    </source>
</evidence>
<evidence type="ECO:0000256" key="10">
    <source>
        <dbReference type="ARBA" id="ARBA00022679"/>
    </source>
</evidence>
<comment type="pathway">
    <text evidence="3">Phospholipid metabolism; CDP-diacylglycerol biosynthesis; CDP-diacylglycerol from sn-glycerol 3-phosphate: step 3/3.</text>
</comment>
<evidence type="ECO:0000256" key="11">
    <source>
        <dbReference type="ARBA" id="ARBA00022692"/>
    </source>
</evidence>
<evidence type="ECO:0000256" key="1">
    <source>
        <dbReference type="ARBA" id="ARBA00001698"/>
    </source>
</evidence>
<evidence type="ECO:0000256" key="22">
    <source>
        <dbReference type="ARBA" id="ARBA00032743"/>
    </source>
</evidence>
<evidence type="ECO:0000256" key="24">
    <source>
        <dbReference type="SAM" id="Phobius"/>
    </source>
</evidence>
<keyword evidence="16" id="KW-0594">Phospholipid biosynthesis</keyword>
<keyword evidence="15 24" id="KW-0472">Membrane</keyword>
<sequence>MKKRVITGLALFVAFLVVAVLDIFWLNFLIFAAILVVAVLESLNLYGIKERSLAIIALIFFTIIPFVSGIQDIFKIIILNLVIVASVLAYIKSDNLKFILPFIYPVAPIFMLFGVYQSYGISALFWLIFSVIASDSGAYFVGKFFGKRSFSPSSPNKTLEGVIGGLIIGVAFGVISGLFLMDMAFVIVVLCSLSVVVFGIFGDLFESYLKRLAGVKDSGVILGEQGGILDRMDGYLFGVLAMYMVLI</sequence>
<dbReference type="Proteomes" id="UP000202031">
    <property type="component" value="Chromosome"/>
</dbReference>
<comment type="similarity">
    <text evidence="5">Belongs to the CDS family.</text>
</comment>
<proteinExistence type="inferred from homology"/>
<keyword evidence="11 24" id="KW-0812">Transmembrane</keyword>
<feature type="transmembrane region" description="Helical" evidence="24">
    <location>
        <begin position="98"/>
        <end position="117"/>
    </location>
</feature>
<keyword evidence="12 25" id="KW-0548">Nucleotidyltransferase</keyword>
<evidence type="ECO:0000256" key="4">
    <source>
        <dbReference type="ARBA" id="ARBA00005189"/>
    </source>
</evidence>
<evidence type="ECO:0000256" key="14">
    <source>
        <dbReference type="ARBA" id="ARBA00023098"/>
    </source>
</evidence>
<evidence type="ECO:0000256" key="16">
    <source>
        <dbReference type="ARBA" id="ARBA00023209"/>
    </source>
</evidence>
<evidence type="ECO:0000256" key="17">
    <source>
        <dbReference type="ARBA" id="ARBA00023264"/>
    </source>
</evidence>
<feature type="transmembrane region" description="Helical" evidence="24">
    <location>
        <begin position="185"/>
        <end position="205"/>
    </location>
</feature>
<dbReference type="RefSeq" id="WP_096014317.1">
    <property type="nucleotide sequence ID" value="NZ_CP015578.1"/>
</dbReference>
<evidence type="ECO:0000256" key="21">
    <source>
        <dbReference type="ARBA" id="ARBA00032396"/>
    </source>
</evidence>
<evidence type="ECO:0000256" key="18">
    <source>
        <dbReference type="ARBA" id="ARBA00029893"/>
    </source>
</evidence>
<evidence type="ECO:0000256" key="2">
    <source>
        <dbReference type="ARBA" id="ARBA00004651"/>
    </source>
</evidence>
<evidence type="ECO:0000256" key="6">
    <source>
        <dbReference type="ARBA" id="ARBA00012487"/>
    </source>
</evidence>
<keyword evidence="10 25" id="KW-0808">Transferase</keyword>
<gene>
    <name evidence="25" type="primary">cdsA</name>
    <name evidence="25" type="ORF">CLAN_1386</name>
</gene>
<organism evidence="25 26">
    <name type="scientific">Campylobacter lanienae NCTC 13004</name>
    <dbReference type="NCBI Taxonomy" id="1031753"/>
    <lineage>
        <taxon>Bacteria</taxon>
        <taxon>Pseudomonadati</taxon>
        <taxon>Campylobacterota</taxon>
        <taxon>Epsilonproteobacteria</taxon>
        <taxon>Campylobacterales</taxon>
        <taxon>Campylobacteraceae</taxon>
        <taxon>Campylobacter</taxon>
    </lineage>
</organism>
<comment type="catalytic activity">
    <reaction evidence="1">
        <text>a 1,2-diacyl-sn-glycero-3-phosphate + CTP + H(+) = a CDP-1,2-diacyl-sn-glycerol + diphosphate</text>
        <dbReference type="Rhea" id="RHEA:16229"/>
        <dbReference type="ChEBI" id="CHEBI:15378"/>
        <dbReference type="ChEBI" id="CHEBI:33019"/>
        <dbReference type="ChEBI" id="CHEBI:37563"/>
        <dbReference type="ChEBI" id="CHEBI:58332"/>
        <dbReference type="ChEBI" id="CHEBI:58608"/>
        <dbReference type="EC" id="2.7.7.41"/>
    </reaction>
</comment>
<evidence type="ECO:0000256" key="19">
    <source>
        <dbReference type="ARBA" id="ARBA00031825"/>
    </source>
</evidence>
<dbReference type="KEGG" id="clx:CLAN_1386"/>
<evidence type="ECO:0000256" key="9">
    <source>
        <dbReference type="ARBA" id="ARBA00022516"/>
    </source>
</evidence>
<keyword evidence="9" id="KW-0444">Lipid biosynthesis</keyword>
<evidence type="ECO:0000256" key="5">
    <source>
        <dbReference type="ARBA" id="ARBA00010185"/>
    </source>
</evidence>
<evidence type="ECO:0000256" key="3">
    <source>
        <dbReference type="ARBA" id="ARBA00005119"/>
    </source>
</evidence>
<evidence type="ECO:0000256" key="12">
    <source>
        <dbReference type="ARBA" id="ARBA00022695"/>
    </source>
</evidence>
<keyword evidence="14" id="KW-0443">Lipid metabolism</keyword>
<feature type="transmembrane region" description="Helical" evidence="24">
    <location>
        <begin position="76"/>
        <end position="91"/>
    </location>
</feature>
<dbReference type="Pfam" id="PF01148">
    <property type="entry name" value="CTP_transf_1"/>
    <property type="match status" value="1"/>
</dbReference>
<comment type="pathway">
    <text evidence="4">Lipid metabolism.</text>
</comment>
<evidence type="ECO:0000256" key="15">
    <source>
        <dbReference type="ARBA" id="ARBA00023136"/>
    </source>
</evidence>
<dbReference type="PANTHER" id="PTHR46382">
    <property type="entry name" value="PHOSPHATIDATE CYTIDYLYLTRANSFERASE"/>
    <property type="match status" value="1"/>
</dbReference>
<accession>A0A1X9SPE0</accession>
<feature type="transmembrane region" description="Helical" evidence="24">
    <location>
        <begin position="158"/>
        <end position="179"/>
    </location>
</feature>